<evidence type="ECO:0000313" key="2">
    <source>
        <dbReference type="Proteomes" id="UP000027442"/>
    </source>
</evidence>
<protein>
    <submittedName>
        <fullName evidence="1">Uncharacterized protein</fullName>
    </submittedName>
</protein>
<dbReference type="AlphaFoldDB" id="A0A069QPG5"/>
<dbReference type="EMBL" id="JNGW01000096">
    <property type="protein sequence ID" value="KDR51721.1"/>
    <property type="molecule type" value="Genomic_DNA"/>
</dbReference>
<comment type="caution">
    <text evidence="1">The sequence shown here is derived from an EMBL/GenBank/DDBJ whole genome shotgun (WGS) entry which is preliminary data.</text>
</comment>
<dbReference type="HOGENOM" id="CLU_2736674_0_0_10"/>
<accession>A0A069QPG5</accession>
<reference evidence="1 2" key="1">
    <citation type="submission" date="2013-08" db="EMBL/GenBank/DDBJ databases">
        <authorList>
            <person name="Weinstock G."/>
            <person name="Sodergren E."/>
            <person name="Wylie T."/>
            <person name="Fulton L."/>
            <person name="Fulton R."/>
            <person name="Fronick C."/>
            <person name="O'Laughlin M."/>
            <person name="Godfrey J."/>
            <person name="Miner T."/>
            <person name="Herter B."/>
            <person name="Appelbaum E."/>
            <person name="Cordes M."/>
            <person name="Lek S."/>
            <person name="Wollam A."/>
            <person name="Pepin K.H."/>
            <person name="Palsikar V.B."/>
            <person name="Mitreva M."/>
            <person name="Wilson R.K."/>
        </authorList>
    </citation>
    <scope>NUCLEOTIDE SEQUENCE [LARGE SCALE GENOMIC DNA]</scope>
    <source>
        <strain evidence="1 2">ATCC 15930</strain>
    </source>
</reference>
<dbReference type="Proteomes" id="UP000027442">
    <property type="component" value="Unassembled WGS sequence"/>
</dbReference>
<name>A0A069QPG5_HOYLO</name>
<organism evidence="1 2">
    <name type="scientific">Hoylesella loescheii DSM 19665 = JCM 12249 = ATCC 15930</name>
    <dbReference type="NCBI Taxonomy" id="1122985"/>
    <lineage>
        <taxon>Bacteria</taxon>
        <taxon>Pseudomonadati</taxon>
        <taxon>Bacteroidota</taxon>
        <taxon>Bacteroidia</taxon>
        <taxon>Bacteroidales</taxon>
        <taxon>Prevotellaceae</taxon>
        <taxon>Hoylesella</taxon>
    </lineage>
</organism>
<gene>
    <name evidence="1" type="ORF">HMPREF1991_02234</name>
</gene>
<evidence type="ECO:0000313" key="1">
    <source>
        <dbReference type="EMBL" id="KDR51721.1"/>
    </source>
</evidence>
<proteinExistence type="predicted"/>
<keyword evidence="2" id="KW-1185">Reference proteome</keyword>
<sequence length="71" mass="7940">MRNIDELTAGLKAGECVLFNENGSEFRFKSLMEACKNATNHGRKPENGWNIVDDLGVTYESEDWGFLASLV</sequence>
<dbReference type="RefSeq" id="WP_018967401.1">
    <property type="nucleotide sequence ID" value="NZ_KB899214.1"/>
</dbReference>
<dbReference type="PATRIC" id="fig|1122985.7.peg.2315"/>